<dbReference type="OrthoDB" id="384253at2"/>
<feature type="domain" description="Calcineurin-like phosphoesterase" evidence="1">
    <location>
        <begin position="9"/>
        <end position="172"/>
    </location>
</feature>
<dbReference type="InterPro" id="IPR050126">
    <property type="entry name" value="Ap4A_hydrolase"/>
</dbReference>
<dbReference type="SUPFAM" id="SSF56300">
    <property type="entry name" value="Metallo-dependent phosphatases"/>
    <property type="match status" value="1"/>
</dbReference>
<dbReference type="EMBL" id="PVWJ01000057">
    <property type="protein sequence ID" value="PSB02527.1"/>
    <property type="molecule type" value="Genomic_DNA"/>
</dbReference>
<dbReference type="PANTHER" id="PTHR42850:SF4">
    <property type="entry name" value="ZINC-DEPENDENT ENDOPOLYPHOSPHATASE"/>
    <property type="match status" value="1"/>
</dbReference>
<sequence>MSQTNPRRIVIGDIHGHYEGLQHLLEAIALSTDDEIYFLGDLIDRGPDSAQVVKFVRENQYPCVMGNHEQMLLAAISGGEISEQDLQLWLYSGGDATLESYGTGGIPPEDIEWIANLPGYLDLGNVWLVHAGVNPKLTLVEQGFDEFCWIREAFHSSTKPYFKDKLIVTGHTITFTFPGVSAGQIVQGKGWLGIETGVYHHKSGWLTALDMTNALVYQYNIHRRRFRQLDFDRAAILLKPEVAGDRRSRSRR</sequence>
<dbReference type="CDD" id="cd00144">
    <property type="entry name" value="MPP_PPP_family"/>
    <property type="match status" value="1"/>
</dbReference>
<dbReference type="Proteomes" id="UP000238762">
    <property type="component" value="Unassembled WGS sequence"/>
</dbReference>
<proteinExistence type="predicted"/>
<dbReference type="GO" id="GO:0110154">
    <property type="term" value="P:RNA decapping"/>
    <property type="evidence" value="ECO:0007669"/>
    <property type="project" value="TreeGrafter"/>
</dbReference>
<dbReference type="Gene3D" id="3.60.21.10">
    <property type="match status" value="1"/>
</dbReference>
<name>A0A2T1C305_9CYAN</name>
<evidence type="ECO:0000259" key="1">
    <source>
        <dbReference type="Pfam" id="PF00149"/>
    </source>
</evidence>
<gene>
    <name evidence="2" type="ORF">C7B64_12755</name>
</gene>
<dbReference type="GO" id="GO:0008803">
    <property type="term" value="F:bis(5'-nucleosyl)-tetraphosphatase (symmetrical) activity"/>
    <property type="evidence" value="ECO:0007669"/>
    <property type="project" value="TreeGrafter"/>
</dbReference>
<reference evidence="2 3" key="1">
    <citation type="submission" date="2018-02" db="EMBL/GenBank/DDBJ databases">
        <authorList>
            <person name="Cohen D.B."/>
            <person name="Kent A.D."/>
        </authorList>
    </citation>
    <scope>NUCLEOTIDE SEQUENCE [LARGE SCALE GENOMIC DNA]</scope>
    <source>
        <strain evidence="2 3">CCAP 1448/3</strain>
    </source>
</reference>
<dbReference type="RefSeq" id="WP_106289039.1">
    <property type="nucleotide sequence ID" value="NZ_CAWNTC010000059.1"/>
</dbReference>
<dbReference type="PANTHER" id="PTHR42850">
    <property type="entry name" value="METALLOPHOSPHOESTERASE"/>
    <property type="match status" value="1"/>
</dbReference>
<dbReference type="InterPro" id="IPR029052">
    <property type="entry name" value="Metallo-depent_PP-like"/>
</dbReference>
<protein>
    <submittedName>
        <fullName evidence="2">Serine/threonine protein phosphatase</fullName>
    </submittedName>
</protein>
<comment type="caution">
    <text evidence="2">The sequence shown here is derived from an EMBL/GenBank/DDBJ whole genome shotgun (WGS) entry which is preliminary data.</text>
</comment>
<organism evidence="2 3">
    <name type="scientific">Merismopedia glauca CCAP 1448/3</name>
    <dbReference type="NCBI Taxonomy" id="1296344"/>
    <lineage>
        <taxon>Bacteria</taxon>
        <taxon>Bacillati</taxon>
        <taxon>Cyanobacteriota</taxon>
        <taxon>Cyanophyceae</taxon>
        <taxon>Synechococcales</taxon>
        <taxon>Merismopediaceae</taxon>
        <taxon>Merismopedia</taxon>
    </lineage>
</organism>
<accession>A0A2T1C305</accession>
<dbReference type="InterPro" id="IPR004843">
    <property type="entry name" value="Calcineurin-like_PHP"/>
</dbReference>
<evidence type="ECO:0000313" key="2">
    <source>
        <dbReference type="EMBL" id="PSB02527.1"/>
    </source>
</evidence>
<dbReference type="GO" id="GO:0016791">
    <property type="term" value="F:phosphatase activity"/>
    <property type="evidence" value="ECO:0007669"/>
    <property type="project" value="TreeGrafter"/>
</dbReference>
<evidence type="ECO:0000313" key="3">
    <source>
        <dbReference type="Proteomes" id="UP000238762"/>
    </source>
</evidence>
<dbReference type="GO" id="GO:0005737">
    <property type="term" value="C:cytoplasm"/>
    <property type="evidence" value="ECO:0007669"/>
    <property type="project" value="TreeGrafter"/>
</dbReference>
<dbReference type="AlphaFoldDB" id="A0A2T1C305"/>
<reference evidence="2 3" key="2">
    <citation type="submission" date="2018-03" db="EMBL/GenBank/DDBJ databases">
        <title>The ancient ancestry and fast evolution of plastids.</title>
        <authorList>
            <person name="Moore K.R."/>
            <person name="Magnabosco C."/>
            <person name="Momper L."/>
            <person name="Gold D.A."/>
            <person name="Bosak T."/>
            <person name="Fournier G.P."/>
        </authorList>
    </citation>
    <scope>NUCLEOTIDE SEQUENCE [LARGE SCALE GENOMIC DNA]</scope>
    <source>
        <strain evidence="2 3">CCAP 1448/3</strain>
    </source>
</reference>
<dbReference type="Pfam" id="PF00149">
    <property type="entry name" value="Metallophos"/>
    <property type="match status" value="1"/>
</dbReference>
<keyword evidence="3" id="KW-1185">Reference proteome</keyword>